<dbReference type="InterPro" id="IPR014001">
    <property type="entry name" value="Helicase_ATP-bd"/>
</dbReference>
<dbReference type="GO" id="GO:0043138">
    <property type="term" value="F:3'-5' DNA helicase activity"/>
    <property type="evidence" value="ECO:0007669"/>
    <property type="project" value="TreeGrafter"/>
</dbReference>
<keyword evidence="3" id="KW-0347">Helicase</keyword>
<dbReference type="Pfam" id="PF04851">
    <property type="entry name" value="ResIII"/>
    <property type="match status" value="1"/>
</dbReference>
<feature type="domain" description="Helicase ATP-binding" evidence="5">
    <location>
        <begin position="93"/>
        <end position="239"/>
    </location>
</feature>
<protein>
    <recommendedName>
        <fullName evidence="5">Helicase ATP-binding domain-containing protein</fullName>
    </recommendedName>
</protein>
<reference evidence="6" key="1">
    <citation type="journal article" date="2020" name="Nature">
        <title>Giant virus diversity and host interactions through global metagenomics.</title>
        <authorList>
            <person name="Schulz F."/>
            <person name="Roux S."/>
            <person name="Paez-Espino D."/>
            <person name="Jungbluth S."/>
            <person name="Walsh D.A."/>
            <person name="Denef V.J."/>
            <person name="McMahon K.D."/>
            <person name="Konstantinidis K.T."/>
            <person name="Eloe-Fadrosh E.A."/>
            <person name="Kyrpides N.C."/>
            <person name="Woyke T."/>
        </authorList>
    </citation>
    <scope>NUCLEOTIDE SEQUENCE</scope>
    <source>
        <strain evidence="6">GVMAG-M-3300023174-102</strain>
    </source>
</reference>
<evidence type="ECO:0000256" key="4">
    <source>
        <dbReference type="ARBA" id="ARBA00022840"/>
    </source>
</evidence>
<evidence type="ECO:0000256" key="3">
    <source>
        <dbReference type="ARBA" id="ARBA00022806"/>
    </source>
</evidence>
<dbReference type="PROSITE" id="PS51192">
    <property type="entry name" value="HELICASE_ATP_BIND_1"/>
    <property type="match status" value="1"/>
</dbReference>
<dbReference type="GO" id="GO:0097550">
    <property type="term" value="C:transcription preinitiation complex"/>
    <property type="evidence" value="ECO:0007669"/>
    <property type="project" value="TreeGrafter"/>
</dbReference>
<evidence type="ECO:0000313" key="6">
    <source>
        <dbReference type="EMBL" id="QHT09692.1"/>
    </source>
</evidence>
<dbReference type="GO" id="GO:0016787">
    <property type="term" value="F:hydrolase activity"/>
    <property type="evidence" value="ECO:0007669"/>
    <property type="project" value="UniProtKB-KW"/>
</dbReference>
<dbReference type="AlphaFoldDB" id="A0A6C0CZU4"/>
<keyword evidence="2" id="KW-0378">Hydrolase</keyword>
<name>A0A6C0CZU4_9ZZZZ</name>
<dbReference type="GO" id="GO:0005675">
    <property type="term" value="C:transcription factor TFIIH holo complex"/>
    <property type="evidence" value="ECO:0007669"/>
    <property type="project" value="TreeGrafter"/>
</dbReference>
<evidence type="ECO:0000256" key="2">
    <source>
        <dbReference type="ARBA" id="ARBA00022801"/>
    </source>
</evidence>
<keyword evidence="4" id="KW-0067">ATP-binding</keyword>
<dbReference type="GO" id="GO:0006367">
    <property type="term" value="P:transcription initiation at RNA polymerase II promoter"/>
    <property type="evidence" value="ECO:0007669"/>
    <property type="project" value="TreeGrafter"/>
</dbReference>
<evidence type="ECO:0000256" key="1">
    <source>
        <dbReference type="ARBA" id="ARBA00022741"/>
    </source>
</evidence>
<dbReference type="InterPro" id="IPR027417">
    <property type="entry name" value="P-loop_NTPase"/>
</dbReference>
<dbReference type="InterPro" id="IPR050615">
    <property type="entry name" value="ATP-dep_DNA_Helicase"/>
</dbReference>
<organism evidence="6">
    <name type="scientific">viral metagenome</name>
    <dbReference type="NCBI Taxonomy" id="1070528"/>
    <lineage>
        <taxon>unclassified sequences</taxon>
        <taxon>metagenomes</taxon>
        <taxon>organismal metagenomes</taxon>
    </lineage>
</organism>
<accession>A0A6C0CZU4</accession>
<dbReference type="EMBL" id="MN739514">
    <property type="protein sequence ID" value="QHT09692.1"/>
    <property type="molecule type" value="Genomic_DNA"/>
</dbReference>
<keyword evidence="1" id="KW-0547">Nucleotide-binding</keyword>
<evidence type="ECO:0000259" key="5">
    <source>
        <dbReference type="PROSITE" id="PS51192"/>
    </source>
</evidence>
<dbReference type="PANTHER" id="PTHR11274">
    <property type="entry name" value="RAD25/XP-B DNA REPAIR HELICASE"/>
    <property type="match status" value="1"/>
</dbReference>
<dbReference type="InterPro" id="IPR006935">
    <property type="entry name" value="Helicase/UvrB_N"/>
</dbReference>
<dbReference type="SMART" id="SM00487">
    <property type="entry name" value="DEXDc"/>
    <property type="match status" value="1"/>
</dbReference>
<sequence>MACQINIELIPYPVREKIHKELEIKIETNSKYGPPYKFFYPYEIVDNDICLPFAYAYNKINLKRPVRSEFSIMSSIFTGSLRPEQVIVKKEALEYLNNTGSVIISLYTGCGKTITSISLACTIRLKTLVIVNKIVLMKQWSEAILKVCPEAKIQILTTKCDLEEADFYIMNAINVSKMPRSFYKDMGLCIVDELHLIMADTISKSLLYIKPRYLIGLSATPYRLDGFDPLIDLYFGQNKIIRELHREHIIYKVPTGIKIELELNENGTVNWGAVLQAQSGNIERNELILKIIKKFSDKIFLILCKRVEQGQYLYDELRQSESVDNLIGNKQEFDPNCRILVATISKASTGFDWPTANALIVACDTDAYFIQTLGRVFRTLNTTPIVFDLIDNNPILFRHYKNREEVYKKSGGIIKKFNTDLL</sequence>
<dbReference type="GO" id="GO:0005524">
    <property type="term" value="F:ATP binding"/>
    <property type="evidence" value="ECO:0007669"/>
    <property type="project" value="UniProtKB-KW"/>
</dbReference>
<dbReference type="GO" id="GO:0003677">
    <property type="term" value="F:DNA binding"/>
    <property type="evidence" value="ECO:0007669"/>
    <property type="project" value="InterPro"/>
</dbReference>
<dbReference type="Gene3D" id="3.40.50.300">
    <property type="entry name" value="P-loop containing nucleotide triphosphate hydrolases"/>
    <property type="match status" value="2"/>
</dbReference>
<dbReference type="PANTHER" id="PTHR11274:SF13">
    <property type="entry name" value="HELICASE A859L-RELATED"/>
    <property type="match status" value="1"/>
</dbReference>
<proteinExistence type="predicted"/>
<dbReference type="SUPFAM" id="SSF52540">
    <property type="entry name" value="P-loop containing nucleoside triphosphate hydrolases"/>
    <property type="match status" value="2"/>
</dbReference>
<dbReference type="GO" id="GO:0000112">
    <property type="term" value="C:nucleotide-excision repair factor 3 complex"/>
    <property type="evidence" value="ECO:0007669"/>
    <property type="project" value="TreeGrafter"/>
</dbReference>